<evidence type="ECO:0000256" key="7">
    <source>
        <dbReference type="ARBA" id="ARBA00023017"/>
    </source>
</evidence>
<keyword evidence="4" id="KW-0853">WD repeat</keyword>
<keyword evidence="8" id="KW-0969">Cilium</keyword>
<evidence type="ECO:0000256" key="8">
    <source>
        <dbReference type="ARBA" id="ARBA00023069"/>
    </source>
</evidence>
<comment type="similarity">
    <text evidence="2">Belongs to the dynein intermediate chain family.</text>
</comment>
<feature type="compositionally biased region" description="Basic residues" evidence="12">
    <location>
        <begin position="393"/>
        <end position="419"/>
    </location>
</feature>
<dbReference type="GO" id="GO:0005874">
    <property type="term" value="C:microtubule"/>
    <property type="evidence" value="ECO:0007669"/>
    <property type="project" value="UniProtKB-KW"/>
</dbReference>
<keyword evidence="11" id="KW-0966">Cell projection</keyword>
<feature type="region of interest" description="Disordered" evidence="12">
    <location>
        <begin position="312"/>
        <end position="356"/>
    </location>
</feature>
<evidence type="ECO:0000256" key="5">
    <source>
        <dbReference type="ARBA" id="ARBA00022701"/>
    </source>
</evidence>
<evidence type="ECO:0000256" key="4">
    <source>
        <dbReference type="ARBA" id="ARBA00022574"/>
    </source>
</evidence>
<evidence type="ECO:0000256" key="6">
    <source>
        <dbReference type="ARBA" id="ARBA00022737"/>
    </source>
</evidence>
<sequence length="626" mass="68876">MAAAAARDPRAPVARRRRTRTGQGRAGPGRAMEIVHVYTRRRSDFGRPCCFSDRPAEVCVDIQPDPSLAEAFVPRSPVDAPVQHGSDMSEHEVNTERVEVETRGVNHVEGGWPKDINPQELEQTARFRKKVEKEENYINTVVHLGTLMEHCVRQNNAIDIYEEYFGEEEEAELEDESPSAKTINVIRDPNVTKRTATHLSWHPDRCKKLAVAYSSLEFQQKTEDMSLDSYIWDLENPNKPELVLKPSSPLVSLEYNPKDAHVLVGGCYNGQMAYWDTRKGGLPVEVSAVEASHRDPVYGAIWLQSKTGTECFSASTDGQVRGRGRERAGHSHTQHQPGSHSTHGRAGSAPAPQHLSRCLSPAGAVVGHPQALRAHRDAGLGHHPPGAAGERSGRHHAGVRAHHAHQVHGGHRAGHRHRLQPQGQDTPRKNRRHLQRPSRARLRPDQEPFVPQNLPDGWRLDCSDLVRGGQGVINYVDQVPPLLPDGRVLEHREAGCLLHDQDGRHPGRLGLPLQAERPLAQPEDLRRAPLQPALAGQRVHRGLRLETGHRHPAGNLLRALHPAEEREEPGQRHVREGDEEGENPGGPAPGDAAEGAHQVGRSGCGGRGNSGGESPRGTRPSPEGVL</sequence>
<keyword evidence="9" id="KW-0505">Motor protein</keyword>
<evidence type="ECO:0000313" key="14">
    <source>
        <dbReference type="Proteomes" id="UP000694521"/>
    </source>
</evidence>
<dbReference type="SUPFAM" id="SSF50978">
    <property type="entry name" value="WD40 repeat-like"/>
    <property type="match status" value="1"/>
</dbReference>
<dbReference type="GO" id="GO:0003341">
    <property type="term" value="P:cilium movement"/>
    <property type="evidence" value="ECO:0007669"/>
    <property type="project" value="TreeGrafter"/>
</dbReference>
<reference evidence="13" key="2">
    <citation type="submission" date="2025-09" db="UniProtKB">
        <authorList>
            <consortium name="Ensembl"/>
        </authorList>
    </citation>
    <scope>IDENTIFICATION</scope>
</reference>
<protein>
    <submittedName>
        <fullName evidence="13">Dynein axonemal intermediate chain 2</fullName>
    </submittedName>
</protein>
<dbReference type="GO" id="GO:0045503">
    <property type="term" value="F:dynein light chain binding"/>
    <property type="evidence" value="ECO:0007669"/>
    <property type="project" value="TreeGrafter"/>
</dbReference>
<feature type="compositionally biased region" description="Basic and acidic residues" evidence="12">
    <location>
        <begin position="561"/>
        <end position="576"/>
    </location>
</feature>
<feature type="region of interest" description="Disordered" evidence="12">
    <location>
        <begin position="544"/>
        <end position="626"/>
    </location>
</feature>
<feature type="region of interest" description="Disordered" evidence="12">
    <location>
        <begin position="376"/>
        <end position="454"/>
    </location>
</feature>
<dbReference type="Proteomes" id="UP000694521">
    <property type="component" value="Unplaced"/>
</dbReference>
<dbReference type="InterPro" id="IPR050687">
    <property type="entry name" value="Dynein_IC"/>
</dbReference>
<reference evidence="13" key="1">
    <citation type="submission" date="2025-08" db="UniProtKB">
        <authorList>
            <consortium name="Ensembl"/>
        </authorList>
    </citation>
    <scope>IDENTIFICATION</scope>
</reference>
<evidence type="ECO:0000256" key="2">
    <source>
        <dbReference type="ARBA" id="ARBA00011059"/>
    </source>
</evidence>
<dbReference type="PANTHER" id="PTHR12442:SF7">
    <property type="entry name" value="DYNEIN AXONEMAL INTERMEDIATE CHAIN 2"/>
    <property type="match status" value="1"/>
</dbReference>
<keyword evidence="10" id="KW-0206">Cytoskeleton</keyword>
<dbReference type="Ensembl" id="ENSACDT00005000502.1">
    <property type="protein sequence ID" value="ENSACDP00005000437.1"/>
    <property type="gene ID" value="ENSACDG00005000308.1"/>
</dbReference>
<keyword evidence="6" id="KW-0677">Repeat</keyword>
<organism evidence="13 14">
    <name type="scientific">Anser cygnoides</name>
    <name type="common">Swan goose</name>
    <dbReference type="NCBI Taxonomy" id="8845"/>
    <lineage>
        <taxon>Eukaryota</taxon>
        <taxon>Metazoa</taxon>
        <taxon>Chordata</taxon>
        <taxon>Craniata</taxon>
        <taxon>Vertebrata</taxon>
        <taxon>Euteleostomi</taxon>
        <taxon>Archelosauria</taxon>
        <taxon>Archosauria</taxon>
        <taxon>Dinosauria</taxon>
        <taxon>Saurischia</taxon>
        <taxon>Theropoda</taxon>
        <taxon>Coelurosauria</taxon>
        <taxon>Aves</taxon>
        <taxon>Neognathae</taxon>
        <taxon>Galloanserae</taxon>
        <taxon>Anseriformes</taxon>
        <taxon>Anatidae</taxon>
        <taxon>Anserinae</taxon>
        <taxon>Anser</taxon>
    </lineage>
</organism>
<dbReference type="AlphaFoldDB" id="A0A8B9IDW3"/>
<keyword evidence="3" id="KW-0963">Cytoplasm</keyword>
<evidence type="ECO:0000256" key="1">
    <source>
        <dbReference type="ARBA" id="ARBA00004430"/>
    </source>
</evidence>
<evidence type="ECO:0000256" key="11">
    <source>
        <dbReference type="ARBA" id="ARBA00023273"/>
    </source>
</evidence>
<keyword evidence="7" id="KW-0243">Dynein</keyword>
<dbReference type="InterPro" id="IPR015943">
    <property type="entry name" value="WD40/YVTN_repeat-like_dom_sf"/>
</dbReference>
<keyword evidence="5" id="KW-0493">Microtubule</keyword>
<feature type="compositionally biased region" description="Gly residues" evidence="12">
    <location>
        <begin position="602"/>
        <end position="611"/>
    </location>
</feature>
<dbReference type="GO" id="GO:0036158">
    <property type="term" value="P:outer dynein arm assembly"/>
    <property type="evidence" value="ECO:0007669"/>
    <property type="project" value="TreeGrafter"/>
</dbReference>
<accession>A0A8B9IDW3</accession>
<evidence type="ECO:0000256" key="3">
    <source>
        <dbReference type="ARBA" id="ARBA00022490"/>
    </source>
</evidence>
<feature type="compositionally biased region" description="Basic residues" evidence="12">
    <location>
        <begin position="429"/>
        <end position="441"/>
    </location>
</feature>
<proteinExistence type="inferred from homology"/>
<dbReference type="PANTHER" id="PTHR12442">
    <property type="entry name" value="DYNEIN INTERMEDIATE CHAIN"/>
    <property type="match status" value="1"/>
</dbReference>
<name>A0A8B9IDW3_ANSCY</name>
<dbReference type="Gene3D" id="2.130.10.10">
    <property type="entry name" value="YVTN repeat-like/Quinoprotein amine dehydrogenase"/>
    <property type="match status" value="1"/>
</dbReference>
<dbReference type="GO" id="GO:0045504">
    <property type="term" value="F:dynein heavy chain binding"/>
    <property type="evidence" value="ECO:0007669"/>
    <property type="project" value="TreeGrafter"/>
</dbReference>
<feature type="region of interest" description="Disordered" evidence="12">
    <location>
        <begin position="1"/>
        <end position="29"/>
    </location>
</feature>
<evidence type="ECO:0000313" key="13">
    <source>
        <dbReference type="Ensembl" id="ENSACDP00005000437.1"/>
    </source>
</evidence>
<dbReference type="GO" id="GO:0036157">
    <property type="term" value="C:outer dynein arm"/>
    <property type="evidence" value="ECO:0007669"/>
    <property type="project" value="TreeGrafter"/>
</dbReference>
<gene>
    <name evidence="13" type="primary">DNAI2</name>
</gene>
<evidence type="ECO:0000256" key="9">
    <source>
        <dbReference type="ARBA" id="ARBA00023175"/>
    </source>
</evidence>
<evidence type="ECO:0000256" key="12">
    <source>
        <dbReference type="SAM" id="MobiDB-lite"/>
    </source>
</evidence>
<keyword evidence="14" id="KW-1185">Reference proteome</keyword>
<evidence type="ECO:0000256" key="10">
    <source>
        <dbReference type="ARBA" id="ARBA00023212"/>
    </source>
</evidence>
<comment type="subcellular location">
    <subcellularLocation>
        <location evidence="1">Cytoplasm</location>
        <location evidence="1">Cytoskeleton</location>
        <location evidence="1">Cilium axoneme</location>
    </subcellularLocation>
</comment>
<dbReference type="InterPro" id="IPR036322">
    <property type="entry name" value="WD40_repeat_dom_sf"/>
</dbReference>